<sequence>MRCPYSEGCRIMSLRDSLQLTFRRLSGELLPEALENAGHRIASLRKRLDHLNCSLADRALPADRKSRVNELSLDHKARKAGQKATRLKSVKAAKKTGSDKQA</sequence>
<feature type="region of interest" description="Disordered" evidence="1">
    <location>
        <begin position="65"/>
        <end position="102"/>
    </location>
</feature>
<gene>
    <name evidence="2" type="ORF">AU15_01395</name>
</gene>
<evidence type="ECO:0000313" key="3">
    <source>
        <dbReference type="Proteomes" id="UP000035081"/>
    </source>
</evidence>
<dbReference type="EMBL" id="CP007152">
    <property type="protein sequence ID" value="AHI30519.1"/>
    <property type="molecule type" value="Genomic_DNA"/>
</dbReference>
<accession>W5YNP2</accession>
<name>W5YNP2_9GAMM</name>
<feature type="compositionally biased region" description="Basic and acidic residues" evidence="1">
    <location>
        <begin position="65"/>
        <end position="75"/>
    </location>
</feature>
<evidence type="ECO:0000256" key="1">
    <source>
        <dbReference type="SAM" id="MobiDB-lite"/>
    </source>
</evidence>
<dbReference type="AlphaFoldDB" id="W5YNP2"/>
<evidence type="ECO:0000313" key="2">
    <source>
        <dbReference type="EMBL" id="AHI30519.1"/>
    </source>
</evidence>
<dbReference type="Proteomes" id="UP000035081">
    <property type="component" value="Chromosome"/>
</dbReference>
<dbReference type="KEGG" id="msr:AU15_01395"/>
<organism evidence="2 3">
    <name type="scientific">Marinobacter salarius</name>
    <dbReference type="NCBI Taxonomy" id="1420917"/>
    <lineage>
        <taxon>Bacteria</taxon>
        <taxon>Pseudomonadati</taxon>
        <taxon>Pseudomonadota</taxon>
        <taxon>Gammaproteobacteria</taxon>
        <taxon>Pseudomonadales</taxon>
        <taxon>Marinobacteraceae</taxon>
        <taxon>Marinobacter</taxon>
    </lineage>
</organism>
<protein>
    <submittedName>
        <fullName evidence="2">Uncharacterized protein</fullName>
    </submittedName>
</protein>
<proteinExistence type="predicted"/>
<dbReference type="HOGENOM" id="CLU_186036_0_0_6"/>
<feature type="compositionally biased region" description="Basic residues" evidence="1">
    <location>
        <begin position="76"/>
        <end position="94"/>
    </location>
</feature>
<reference evidence="2 3" key="1">
    <citation type="journal article" date="2014" name="Genome Announc.">
        <title>Draft Genome Sequences of Marinobacter similis A3d10T and Marinobacter salarius R9SW1T.</title>
        <authorList>
            <person name="Ivanova E.P."/>
            <person name="Ng H.J."/>
            <person name="Webb H.K."/>
            <person name="Feng G."/>
            <person name="Oshima K."/>
            <person name="Hattori M."/>
            <person name="Ohkuma M."/>
            <person name="Sergeev A.F."/>
            <person name="Mikhailov V.V."/>
            <person name="Crawford R.J."/>
            <person name="Sawabe T."/>
        </authorList>
    </citation>
    <scope>NUCLEOTIDE SEQUENCE [LARGE SCALE GENOMIC DNA]</scope>
    <source>
        <strain evidence="3">A3d10 and R9SW1</strain>
    </source>
</reference>